<comment type="caution">
    <text evidence="12">The sequence shown here is derived from an EMBL/GenBank/DDBJ whole genome shotgun (WGS) entry which is preliminary data.</text>
</comment>
<feature type="transmembrane region" description="Helical" evidence="9">
    <location>
        <begin position="55"/>
        <end position="77"/>
    </location>
</feature>
<evidence type="ECO:0000259" key="10">
    <source>
        <dbReference type="PROSITE" id="PS51371"/>
    </source>
</evidence>
<dbReference type="PROSITE" id="PS51371">
    <property type="entry name" value="CBS"/>
    <property type="match status" value="1"/>
</dbReference>
<evidence type="ECO:0000256" key="3">
    <source>
        <dbReference type="ARBA" id="ARBA00022692"/>
    </source>
</evidence>
<evidence type="ECO:0000256" key="2">
    <source>
        <dbReference type="ARBA" id="ARBA00022475"/>
    </source>
</evidence>
<keyword evidence="5 8" id="KW-1133">Transmembrane helix</keyword>
<dbReference type="Pfam" id="PF01595">
    <property type="entry name" value="CNNM"/>
    <property type="match status" value="1"/>
</dbReference>
<name>A0A8J3J3Y8_9ACTN</name>
<dbReference type="RefSeq" id="WP_203662021.1">
    <property type="nucleotide sequence ID" value="NZ_BAAAZM010000001.1"/>
</dbReference>
<feature type="domain" description="CNNM transmembrane" evidence="11">
    <location>
        <begin position="1"/>
        <end position="201"/>
    </location>
</feature>
<evidence type="ECO:0000256" key="7">
    <source>
        <dbReference type="PROSITE-ProRule" id="PRU00703"/>
    </source>
</evidence>
<dbReference type="SMART" id="SM00116">
    <property type="entry name" value="CBS"/>
    <property type="match status" value="2"/>
</dbReference>
<dbReference type="InterPro" id="IPR000644">
    <property type="entry name" value="CBS_dom"/>
</dbReference>
<dbReference type="PANTHER" id="PTHR43099:SF5">
    <property type="entry name" value="HLYC_CORC FAMILY TRANSPORTER"/>
    <property type="match status" value="1"/>
</dbReference>
<dbReference type="InterPro" id="IPR044751">
    <property type="entry name" value="Ion_transp-like_CBS"/>
</dbReference>
<feature type="transmembrane region" description="Helical" evidence="9">
    <location>
        <begin position="97"/>
        <end position="118"/>
    </location>
</feature>
<evidence type="ECO:0000256" key="4">
    <source>
        <dbReference type="ARBA" id="ARBA00022737"/>
    </source>
</evidence>
<keyword evidence="2" id="KW-1003">Cell membrane</keyword>
<evidence type="ECO:0000313" key="13">
    <source>
        <dbReference type="Proteomes" id="UP000612808"/>
    </source>
</evidence>
<sequence length="350" mass="36584">MNTVVALLVSVLLLAANGFFVAAEFAFTASRVHRLERRAHTSRGARAALRSTRELSAMLAGAQLGITLCSLGLGALAEPAIAHLVEPLLHGAGLPAGLAYAIAFVLALALITLLHIVVGEMAPKSYVISHPEASATVLALPFRGYARVVRPALRVLNGLANRILRLARIEPVDEVDTARDPAELRSLLRQSRDAGRLPPEQYRMLDGTLALRSTTLADLMVPRADMVSVPAGATGADVVAAHLATGRSRLPVTDGGDIVGVVHVRDAARATGTTAAALASAPLRLDATTDAYAALRTMRDRRTHLALVGPVGAVVGLVTLEDLVEQLIGDFADETDRLGPTRAGSGTNTG</sequence>
<evidence type="ECO:0000256" key="9">
    <source>
        <dbReference type="SAM" id="Phobius"/>
    </source>
</evidence>
<dbReference type="Proteomes" id="UP000612808">
    <property type="component" value="Unassembled WGS sequence"/>
</dbReference>
<comment type="subcellular location">
    <subcellularLocation>
        <location evidence="1">Cell membrane</location>
        <topology evidence="1">Multi-pass membrane protein</topology>
    </subcellularLocation>
</comment>
<accession>A0A8J3J3Y8</accession>
<reference evidence="12" key="1">
    <citation type="submission" date="2021-01" db="EMBL/GenBank/DDBJ databases">
        <title>Whole genome shotgun sequence of Actinocatenispora rupis NBRC 107355.</title>
        <authorList>
            <person name="Komaki H."/>
            <person name="Tamura T."/>
        </authorList>
    </citation>
    <scope>NUCLEOTIDE SEQUENCE</scope>
    <source>
        <strain evidence="12">NBRC 107355</strain>
    </source>
</reference>
<dbReference type="PROSITE" id="PS51846">
    <property type="entry name" value="CNNM"/>
    <property type="match status" value="1"/>
</dbReference>
<evidence type="ECO:0000259" key="11">
    <source>
        <dbReference type="PROSITE" id="PS51846"/>
    </source>
</evidence>
<dbReference type="PANTHER" id="PTHR43099">
    <property type="entry name" value="UPF0053 PROTEIN YRKA"/>
    <property type="match status" value="1"/>
</dbReference>
<dbReference type="Gene3D" id="3.10.580.10">
    <property type="entry name" value="CBS-domain"/>
    <property type="match status" value="1"/>
</dbReference>
<dbReference type="SUPFAM" id="SSF54631">
    <property type="entry name" value="CBS-domain pair"/>
    <property type="match status" value="1"/>
</dbReference>
<proteinExistence type="predicted"/>
<organism evidence="12 13">
    <name type="scientific">Actinocatenispora rupis</name>
    <dbReference type="NCBI Taxonomy" id="519421"/>
    <lineage>
        <taxon>Bacteria</taxon>
        <taxon>Bacillati</taxon>
        <taxon>Actinomycetota</taxon>
        <taxon>Actinomycetes</taxon>
        <taxon>Micromonosporales</taxon>
        <taxon>Micromonosporaceae</taxon>
        <taxon>Actinocatenispora</taxon>
    </lineage>
</organism>
<evidence type="ECO:0000256" key="5">
    <source>
        <dbReference type="ARBA" id="ARBA00022989"/>
    </source>
</evidence>
<feature type="domain" description="CBS" evidence="10">
    <location>
        <begin position="220"/>
        <end position="278"/>
    </location>
</feature>
<keyword evidence="6 8" id="KW-0472">Membrane</keyword>
<evidence type="ECO:0000256" key="8">
    <source>
        <dbReference type="PROSITE-ProRule" id="PRU01193"/>
    </source>
</evidence>
<keyword evidence="3 8" id="KW-0812">Transmembrane</keyword>
<dbReference type="InterPro" id="IPR002550">
    <property type="entry name" value="CNNM"/>
</dbReference>
<dbReference type="AlphaFoldDB" id="A0A8J3J3Y8"/>
<dbReference type="Pfam" id="PF00571">
    <property type="entry name" value="CBS"/>
    <property type="match status" value="2"/>
</dbReference>
<dbReference type="EMBL" id="BOMB01000030">
    <property type="protein sequence ID" value="GID14235.1"/>
    <property type="molecule type" value="Genomic_DNA"/>
</dbReference>
<evidence type="ECO:0000256" key="6">
    <source>
        <dbReference type="ARBA" id="ARBA00023136"/>
    </source>
</evidence>
<keyword evidence="7" id="KW-0129">CBS domain</keyword>
<keyword evidence="4" id="KW-0677">Repeat</keyword>
<feature type="transmembrane region" description="Helical" evidence="9">
    <location>
        <begin position="6"/>
        <end position="27"/>
    </location>
</feature>
<protein>
    <submittedName>
        <fullName evidence="12">Membrane protein</fullName>
    </submittedName>
</protein>
<dbReference type="InterPro" id="IPR051676">
    <property type="entry name" value="UPF0053_domain"/>
</dbReference>
<dbReference type="CDD" id="cd04590">
    <property type="entry name" value="CBS_pair_CorC_HlyC_assoc"/>
    <property type="match status" value="1"/>
</dbReference>
<dbReference type="GO" id="GO:0005886">
    <property type="term" value="C:plasma membrane"/>
    <property type="evidence" value="ECO:0007669"/>
    <property type="project" value="UniProtKB-SubCell"/>
</dbReference>
<evidence type="ECO:0000313" key="12">
    <source>
        <dbReference type="EMBL" id="GID14235.1"/>
    </source>
</evidence>
<keyword evidence="13" id="KW-1185">Reference proteome</keyword>
<gene>
    <name evidence="12" type="ORF">Aru02nite_51240</name>
</gene>
<dbReference type="InterPro" id="IPR046342">
    <property type="entry name" value="CBS_dom_sf"/>
</dbReference>
<evidence type="ECO:0000256" key="1">
    <source>
        <dbReference type="ARBA" id="ARBA00004651"/>
    </source>
</evidence>